<dbReference type="Gene3D" id="3.40.50.620">
    <property type="entry name" value="HUPs"/>
    <property type="match status" value="1"/>
</dbReference>
<feature type="domain" description="UspA" evidence="1">
    <location>
        <begin position="3"/>
        <end position="115"/>
    </location>
</feature>
<dbReference type="RefSeq" id="WP_092702455.1">
    <property type="nucleotide sequence ID" value="NZ_FNFC01000008.1"/>
</dbReference>
<organism evidence="2 3">
    <name type="scientific">Halovenus aranensis</name>
    <dbReference type="NCBI Taxonomy" id="890420"/>
    <lineage>
        <taxon>Archaea</taxon>
        <taxon>Methanobacteriati</taxon>
        <taxon>Methanobacteriota</taxon>
        <taxon>Stenosarchaea group</taxon>
        <taxon>Halobacteria</taxon>
        <taxon>Halobacteriales</taxon>
        <taxon>Haloarculaceae</taxon>
        <taxon>Halovenus</taxon>
    </lineage>
</organism>
<dbReference type="OrthoDB" id="193961at2157"/>
<dbReference type="EMBL" id="FNFC01000008">
    <property type="protein sequence ID" value="SDJ74727.1"/>
    <property type="molecule type" value="Genomic_DNA"/>
</dbReference>
<dbReference type="Pfam" id="PF00582">
    <property type="entry name" value="Usp"/>
    <property type="match status" value="1"/>
</dbReference>
<dbReference type="AlphaFoldDB" id="A0A1G8W9D5"/>
<keyword evidence="3" id="KW-1185">Reference proteome</keyword>
<name>A0A1G8W9D5_9EURY</name>
<evidence type="ECO:0000259" key="1">
    <source>
        <dbReference type="Pfam" id="PF00582"/>
    </source>
</evidence>
<dbReference type="Proteomes" id="UP000198856">
    <property type="component" value="Unassembled WGS sequence"/>
</dbReference>
<evidence type="ECO:0000313" key="3">
    <source>
        <dbReference type="Proteomes" id="UP000198856"/>
    </source>
</evidence>
<dbReference type="SUPFAM" id="SSF52402">
    <property type="entry name" value="Adenine nucleotide alpha hydrolases-like"/>
    <property type="match status" value="1"/>
</dbReference>
<reference evidence="2 3" key="1">
    <citation type="submission" date="2016-10" db="EMBL/GenBank/DDBJ databases">
        <authorList>
            <person name="de Groot N.N."/>
        </authorList>
    </citation>
    <scope>NUCLEOTIDE SEQUENCE [LARGE SCALE GENOMIC DNA]</scope>
    <source>
        <strain evidence="2 3">IBRC-M10015</strain>
    </source>
</reference>
<dbReference type="InterPro" id="IPR014729">
    <property type="entry name" value="Rossmann-like_a/b/a_fold"/>
</dbReference>
<dbReference type="STRING" id="890420.SAMN05216226_108143"/>
<dbReference type="InterPro" id="IPR006016">
    <property type="entry name" value="UspA"/>
</dbReference>
<dbReference type="CDD" id="cd00293">
    <property type="entry name" value="USP-like"/>
    <property type="match status" value="1"/>
</dbReference>
<accession>A0A1G8W9D5</accession>
<proteinExistence type="predicted"/>
<sequence length="140" mass="15598">MVFLVPYDGSPVSEAALDRAVEHGKALETEVVAVTFIPTGAEYAQRRKWIQPEEDFAIDSARAELKRKIDETTDESERNFLDSGATVENGVGDHIRQAAHEVEASTVYVGAAEETDTEYRTPFGEITTDESYDLHLVRSY</sequence>
<evidence type="ECO:0000313" key="2">
    <source>
        <dbReference type="EMBL" id="SDJ74727.1"/>
    </source>
</evidence>
<gene>
    <name evidence="2" type="ORF">SAMN05216226_108143</name>
</gene>
<protein>
    <submittedName>
        <fullName evidence="2">Universal stress protein family protein</fullName>
    </submittedName>
</protein>